<dbReference type="GO" id="GO:0006518">
    <property type="term" value="P:peptide metabolic process"/>
    <property type="evidence" value="ECO:0007669"/>
    <property type="project" value="TreeGrafter"/>
</dbReference>
<evidence type="ECO:0000256" key="14">
    <source>
        <dbReference type="RuleBase" id="RU003435"/>
    </source>
</evidence>
<dbReference type="Gene3D" id="1.10.1370.10">
    <property type="entry name" value="Neurolysin, domain 3"/>
    <property type="match status" value="1"/>
</dbReference>
<dbReference type="OMA" id="ALMFEYM"/>
<dbReference type="Proteomes" id="UP000190831">
    <property type="component" value="Chromosome C"/>
</dbReference>
<organism evidence="16 17">
    <name type="scientific">Lachancea fermentati</name>
    <name type="common">Zygosaccharomyces fermentati</name>
    <dbReference type="NCBI Taxonomy" id="4955"/>
    <lineage>
        <taxon>Eukaryota</taxon>
        <taxon>Fungi</taxon>
        <taxon>Dikarya</taxon>
        <taxon>Ascomycota</taxon>
        <taxon>Saccharomycotina</taxon>
        <taxon>Saccharomycetes</taxon>
        <taxon>Saccharomycetales</taxon>
        <taxon>Saccharomycetaceae</taxon>
        <taxon>Lachancea</taxon>
    </lineage>
</organism>
<evidence type="ECO:0000313" key="16">
    <source>
        <dbReference type="EMBL" id="SCW00682.1"/>
    </source>
</evidence>
<evidence type="ECO:0000256" key="1">
    <source>
        <dbReference type="ARBA" id="ARBA00000436"/>
    </source>
</evidence>
<keyword evidence="7 14" id="KW-0479">Metal-binding</keyword>
<dbReference type="GO" id="GO:0006627">
    <property type="term" value="P:protein processing involved in protein targeting to mitochondrion"/>
    <property type="evidence" value="ECO:0007669"/>
    <property type="project" value="TreeGrafter"/>
</dbReference>
<reference evidence="16 17" key="1">
    <citation type="submission" date="2016-03" db="EMBL/GenBank/DDBJ databases">
        <authorList>
            <person name="Devillers H."/>
        </authorList>
    </citation>
    <scope>NUCLEOTIDE SEQUENCE [LARGE SCALE GENOMIC DNA]</scope>
    <source>
        <strain evidence="16">CBS 6772</strain>
    </source>
</reference>
<dbReference type="InterPro" id="IPR024079">
    <property type="entry name" value="MetalloPept_cat_dom_sf"/>
</dbReference>
<feature type="domain" description="Peptidase M3A/M3B catalytic" evidence="15">
    <location>
        <begin position="287"/>
        <end position="765"/>
    </location>
</feature>
<keyword evidence="10" id="KW-0809">Transit peptide</keyword>
<evidence type="ECO:0000256" key="3">
    <source>
        <dbReference type="ARBA" id="ARBA00006040"/>
    </source>
</evidence>
<proteinExistence type="inferred from homology"/>
<evidence type="ECO:0000256" key="7">
    <source>
        <dbReference type="ARBA" id="ARBA00022723"/>
    </source>
</evidence>
<comment type="catalytic activity">
    <reaction evidence="1">
        <text>Release of an N-terminal octapeptide as second stage of processing of some proteins imported into the mitochondrion.</text>
        <dbReference type="EC" id="3.4.24.59"/>
    </reaction>
</comment>
<keyword evidence="9 14" id="KW-0862">Zinc</keyword>
<evidence type="ECO:0000256" key="8">
    <source>
        <dbReference type="ARBA" id="ARBA00022801"/>
    </source>
</evidence>
<protein>
    <recommendedName>
        <fullName evidence="5">Mitochondrial intermediate peptidase</fullName>
        <ecNumber evidence="4">3.4.24.59</ecNumber>
    </recommendedName>
</protein>
<comment type="cofactor">
    <cofactor evidence="14">
        <name>Zn(2+)</name>
        <dbReference type="ChEBI" id="CHEBI:29105"/>
    </cofactor>
    <text evidence="14">Binds 1 zinc ion.</text>
</comment>
<dbReference type="FunFam" id="3.40.390.10:FF:000055">
    <property type="entry name" value="Related to mitochondrial intermediate peptidase"/>
    <property type="match status" value="1"/>
</dbReference>
<name>A0A1G4M9Y7_LACFM</name>
<dbReference type="GO" id="GO:0046872">
    <property type="term" value="F:metal ion binding"/>
    <property type="evidence" value="ECO:0007669"/>
    <property type="project" value="UniProtKB-UniRule"/>
</dbReference>
<evidence type="ECO:0000256" key="13">
    <source>
        <dbReference type="ARBA" id="ARBA00025208"/>
    </source>
</evidence>
<evidence type="ECO:0000256" key="5">
    <source>
        <dbReference type="ARBA" id="ARBA00018046"/>
    </source>
</evidence>
<dbReference type="CDD" id="cd06457">
    <property type="entry name" value="M3A_MIP"/>
    <property type="match status" value="1"/>
</dbReference>
<evidence type="ECO:0000259" key="15">
    <source>
        <dbReference type="Pfam" id="PF01432"/>
    </source>
</evidence>
<dbReference type="OrthoDB" id="17530at2759"/>
<dbReference type="PANTHER" id="PTHR11804:SF79">
    <property type="entry name" value="MITOCHONDRIAL INTERMEDIATE PEPTIDASE"/>
    <property type="match status" value="1"/>
</dbReference>
<evidence type="ECO:0000256" key="4">
    <source>
        <dbReference type="ARBA" id="ARBA00012441"/>
    </source>
</evidence>
<keyword evidence="6 14" id="KW-0645">Protease</keyword>
<comment type="similarity">
    <text evidence="3 14">Belongs to the peptidase M3 family.</text>
</comment>
<comment type="subcellular location">
    <subcellularLocation>
        <location evidence="2">Mitochondrion matrix</location>
    </subcellularLocation>
</comment>
<evidence type="ECO:0000256" key="6">
    <source>
        <dbReference type="ARBA" id="ARBA00022670"/>
    </source>
</evidence>
<keyword evidence="8 14" id="KW-0378">Hydrolase</keyword>
<accession>A0A1G4M9Y7</accession>
<evidence type="ECO:0000256" key="2">
    <source>
        <dbReference type="ARBA" id="ARBA00004305"/>
    </source>
</evidence>
<dbReference type="Pfam" id="PF01432">
    <property type="entry name" value="Peptidase_M3"/>
    <property type="match status" value="1"/>
</dbReference>
<gene>
    <name evidence="16" type="ORF">LAFE_0C09626G</name>
</gene>
<dbReference type="Gene3D" id="3.40.390.10">
    <property type="entry name" value="Collagenase (Catalytic Domain)"/>
    <property type="match status" value="1"/>
</dbReference>
<dbReference type="AlphaFoldDB" id="A0A1G4M9Y7"/>
<keyword evidence="12" id="KW-0496">Mitochondrion</keyword>
<evidence type="ECO:0000256" key="9">
    <source>
        <dbReference type="ARBA" id="ARBA00022833"/>
    </source>
</evidence>
<evidence type="ECO:0000313" key="17">
    <source>
        <dbReference type="Proteomes" id="UP000190831"/>
    </source>
</evidence>
<sequence length="773" mass="88489">MIVRSVARSTRTFPVLLNCFRCLHITPSAIKHHDIRKVFDDQNYWREINAANYGVDTSMGKGLLSKFPPSTSLETGLFQNPFLISPQGLRKFSFESLSQAQALVEEMRTNRSSDDLKLYISKLDRLSDILCRVIDLCEFIRASHPNSQYVKAAQQCHEEMFEFMNILNTDTTLCEILKQVIRDKLILGALTSEEVKVGKILLDDFEKSGIDMAPEVREQFISLSQQISLVGQEFINNTEFVRTNYIKIKCKTLEYSGINPLILKQLSRDIKGQHYKVPTYGFLAYSVLRSCPDEDVRRKIWTAMHDCSDKQISRLTQLVRLRASLAKIMGKSSFSQYQLEGKMAKSPKYVNDFLQSLVNVTRPKAAEELRIIADLKSKHLKIPHPKTEEDILKLVRPWDREFYSTIYALQQQRKTLNNEQLSSYFSLGAVMRGLSDLFQSIYGIRLEPVVPMTGETWSPEVRRVNVVDEMGGLIGVVYCDLFEREGKTSNPAHFTVCCSRQIYPDEKNLSTIQVGHSKQSGELFQLPVISLVCNFSITHVLADQALCLLHLNDVETLFHEMGHAMHSMLGRTSLQNISGTRCATDFVELPSILMEHFAKDFRVLSKISSHYESNEKVPHELLKLYQTESNYLQHTETFSQAKMAILDQVMHSEEILKNMHSTDVVEMYHTLERKMNVLADDQSTWCGKFGHLFGYGATYYSYLFDRAIASKIWLHLFAEDPYCRASGQKFKESVLKWGGSRDPWECIADALDNKELSKGDEKAMEFIGDTTDI</sequence>
<keyword evidence="17" id="KW-1185">Reference proteome</keyword>
<dbReference type="InterPro" id="IPR001567">
    <property type="entry name" value="Pept_M3A_M3B_dom"/>
</dbReference>
<dbReference type="EC" id="3.4.24.59" evidence="4"/>
<keyword evidence="11 14" id="KW-0482">Metalloprotease</keyword>
<dbReference type="PANTHER" id="PTHR11804">
    <property type="entry name" value="PROTEASE M3 THIMET OLIGOPEPTIDASE-RELATED"/>
    <property type="match status" value="1"/>
</dbReference>
<evidence type="ECO:0000256" key="11">
    <source>
        <dbReference type="ARBA" id="ARBA00023049"/>
    </source>
</evidence>
<dbReference type="GO" id="GO:0004222">
    <property type="term" value="F:metalloendopeptidase activity"/>
    <property type="evidence" value="ECO:0007669"/>
    <property type="project" value="UniProtKB-EC"/>
</dbReference>
<evidence type="ECO:0000256" key="12">
    <source>
        <dbReference type="ARBA" id="ARBA00023128"/>
    </source>
</evidence>
<evidence type="ECO:0000256" key="10">
    <source>
        <dbReference type="ARBA" id="ARBA00022946"/>
    </source>
</evidence>
<comment type="function">
    <text evidence="13">Cleaves proteins, imported into the mitochondrion, to their mature size. While most mitochondrial precursor proteins are processed to the mature form in one step by mitochondrial processing peptidase (MPP), the sequential cleavage by MIP of an octapeptide after initial processing by MPP is a required step for a subgroup of nuclear-encoded precursor proteins destined for the matrix or the inner membrane.</text>
</comment>
<dbReference type="EMBL" id="LT598485">
    <property type="protein sequence ID" value="SCW00682.1"/>
    <property type="molecule type" value="Genomic_DNA"/>
</dbReference>
<dbReference type="GO" id="GO:0005759">
    <property type="term" value="C:mitochondrial matrix"/>
    <property type="evidence" value="ECO:0007669"/>
    <property type="project" value="UniProtKB-SubCell"/>
</dbReference>
<dbReference type="InterPro" id="IPR045090">
    <property type="entry name" value="Pept_M3A_M3B"/>
</dbReference>
<dbReference type="STRING" id="4955.A0A1G4M9Y7"/>
<dbReference type="InterPro" id="IPR033851">
    <property type="entry name" value="M3A_MIP"/>
</dbReference>
<dbReference type="InterPro" id="IPR024077">
    <property type="entry name" value="Neurolysin/TOP_dom2"/>
</dbReference>
<dbReference type="SUPFAM" id="SSF55486">
    <property type="entry name" value="Metalloproteases ('zincins'), catalytic domain"/>
    <property type="match status" value="1"/>
</dbReference>